<gene>
    <name evidence="3" type="ORF">HannXRQ_Chr10g0294951</name>
</gene>
<evidence type="ECO:0000256" key="1">
    <source>
        <dbReference type="SAM" id="MobiDB-lite"/>
    </source>
</evidence>
<sequence>MAILKTFVASLLVSLVLFQAFQLDAASVDTYPPTKIGHSENPKSQTQKLSSDPKISSSSIAIESNQFLWRN</sequence>
<evidence type="ECO:0000313" key="4">
    <source>
        <dbReference type="Proteomes" id="UP000215914"/>
    </source>
</evidence>
<evidence type="ECO:0000313" key="3">
    <source>
        <dbReference type="EMBL" id="OTG11091.1"/>
    </source>
</evidence>
<reference evidence="4" key="1">
    <citation type="journal article" date="2017" name="Nature">
        <title>The sunflower genome provides insights into oil metabolism, flowering and Asterid evolution.</title>
        <authorList>
            <person name="Badouin H."/>
            <person name="Gouzy J."/>
            <person name="Grassa C.J."/>
            <person name="Murat F."/>
            <person name="Staton S.E."/>
            <person name="Cottret L."/>
            <person name="Lelandais-Briere C."/>
            <person name="Owens G.L."/>
            <person name="Carrere S."/>
            <person name="Mayjonade B."/>
            <person name="Legrand L."/>
            <person name="Gill N."/>
            <person name="Kane N.C."/>
            <person name="Bowers J.E."/>
            <person name="Hubner S."/>
            <person name="Bellec A."/>
            <person name="Berard A."/>
            <person name="Berges H."/>
            <person name="Blanchet N."/>
            <person name="Boniface M.C."/>
            <person name="Brunel D."/>
            <person name="Catrice O."/>
            <person name="Chaidir N."/>
            <person name="Claudel C."/>
            <person name="Donnadieu C."/>
            <person name="Faraut T."/>
            <person name="Fievet G."/>
            <person name="Helmstetter N."/>
            <person name="King M."/>
            <person name="Knapp S.J."/>
            <person name="Lai Z."/>
            <person name="Le Paslier M.C."/>
            <person name="Lippi Y."/>
            <person name="Lorenzon L."/>
            <person name="Mandel J.R."/>
            <person name="Marage G."/>
            <person name="Marchand G."/>
            <person name="Marquand E."/>
            <person name="Bret-Mestries E."/>
            <person name="Morien E."/>
            <person name="Nambeesan S."/>
            <person name="Nguyen T."/>
            <person name="Pegot-Espagnet P."/>
            <person name="Pouilly N."/>
            <person name="Raftis F."/>
            <person name="Sallet E."/>
            <person name="Schiex T."/>
            <person name="Thomas J."/>
            <person name="Vandecasteele C."/>
            <person name="Vares D."/>
            <person name="Vear F."/>
            <person name="Vautrin S."/>
            <person name="Crespi M."/>
            <person name="Mangin B."/>
            <person name="Burke J.M."/>
            <person name="Salse J."/>
            <person name="Munos S."/>
            <person name="Vincourt P."/>
            <person name="Rieseberg L.H."/>
            <person name="Langlade N.B."/>
        </authorList>
    </citation>
    <scope>NUCLEOTIDE SEQUENCE [LARGE SCALE GENOMIC DNA]</scope>
    <source>
        <strain evidence="4">cv. SF193</strain>
    </source>
</reference>
<keyword evidence="4" id="KW-1185">Reference proteome</keyword>
<accession>A0A251TM92</accession>
<keyword evidence="2" id="KW-0732">Signal</keyword>
<feature type="region of interest" description="Disordered" evidence="1">
    <location>
        <begin position="31"/>
        <end position="57"/>
    </location>
</feature>
<proteinExistence type="predicted"/>
<feature type="signal peptide" evidence="2">
    <location>
        <begin position="1"/>
        <end position="26"/>
    </location>
</feature>
<dbReference type="Proteomes" id="UP000215914">
    <property type="component" value="Chromosome 10"/>
</dbReference>
<organism evidence="3 4">
    <name type="scientific">Helianthus annuus</name>
    <name type="common">Common sunflower</name>
    <dbReference type="NCBI Taxonomy" id="4232"/>
    <lineage>
        <taxon>Eukaryota</taxon>
        <taxon>Viridiplantae</taxon>
        <taxon>Streptophyta</taxon>
        <taxon>Embryophyta</taxon>
        <taxon>Tracheophyta</taxon>
        <taxon>Spermatophyta</taxon>
        <taxon>Magnoliopsida</taxon>
        <taxon>eudicotyledons</taxon>
        <taxon>Gunneridae</taxon>
        <taxon>Pentapetalae</taxon>
        <taxon>asterids</taxon>
        <taxon>campanulids</taxon>
        <taxon>Asterales</taxon>
        <taxon>Asteraceae</taxon>
        <taxon>Asteroideae</taxon>
        <taxon>Heliantheae alliance</taxon>
        <taxon>Heliantheae</taxon>
        <taxon>Helianthus</taxon>
    </lineage>
</organism>
<feature type="chain" id="PRO_5012219683" evidence="2">
    <location>
        <begin position="27"/>
        <end position="71"/>
    </location>
</feature>
<dbReference type="InParanoid" id="A0A251TM92"/>
<dbReference type="EMBL" id="CM007899">
    <property type="protein sequence ID" value="OTG11091.1"/>
    <property type="molecule type" value="Genomic_DNA"/>
</dbReference>
<evidence type="ECO:0000256" key="2">
    <source>
        <dbReference type="SAM" id="SignalP"/>
    </source>
</evidence>
<dbReference type="AlphaFoldDB" id="A0A251TM92"/>
<name>A0A251TM92_HELAN</name>
<protein>
    <submittedName>
        <fullName evidence="3">Uncharacterized protein</fullName>
    </submittedName>
</protein>